<sequence>MTRAPRCTAKRYAAALRAGPRAGRKATERNPRRPWSVSVSSTAPGWDQSAGVASSATARTCHPGTARSGRCRGACGDAVKTIQREPRRSGCGEVESAGSGGTLDQSTDGYGRRRGVR</sequence>
<accession>B7ZZD3</accession>
<proteinExistence type="evidence at transcript level"/>
<evidence type="ECO:0000256" key="1">
    <source>
        <dbReference type="SAM" id="MobiDB-lite"/>
    </source>
</evidence>
<reference evidence="2" key="1">
    <citation type="journal article" date="2009" name="PLoS Genet.">
        <title>Sequencing, mapping, and analysis of 27,455 maize full-length cDNAs.</title>
        <authorList>
            <person name="Soderlund C."/>
            <person name="Descour A."/>
            <person name="Kudrna D."/>
            <person name="Bomhoff M."/>
            <person name="Boyd L."/>
            <person name="Currie J."/>
            <person name="Angelova A."/>
            <person name="Collura K."/>
            <person name="Wissotski M."/>
            <person name="Ashley E."/>
            <person name="Morrow D."/>
            <person name="Fernandes J."/>
            <person name="Walbot V."/>
            <person name="Yu Y."/>
        </authorList>
    </citation>
    <scope>NUCLEOTIDE SEQUENCE</scope>
    <source>
        <strain evidence="2">B73</strain>
    </source>
</reference>
<name>B7ZZD3_MAIZE</name>
<dbReference type="EMBL" id="BT054675">
    <property type="protein sequence ID" value="ACL53282.1"/>
    <property type="molecule type" value="mRNA"/>
</dbReference>
<dbReference type="AlphaFoldDB" id="B7ZZD3"/>
<evidence type="ECO:0000313" key="2">
    <source>
        <dbReference type="EMBL" id="ACL53282.1"/>
    </source>
</evidence>
<organism evidence="2">
    <name type="scientific">Zea mays</name>
    <name type="common">Maize</name>
    <dbReference type="NCBI Taxonomy" id="4577"/>
    <lineage>
        <taxon>Eukaryota</taxon>
        <taxon>Viridiplantae</taxon>
        <taxon>Streptophyta</taxon>
        <taxon>Embryophyta</taxon>
        <taxon>Tracheophyta</taxon>
        <taxon>Spermatophyta</taxon>
        <taxon>Magnoliopsida</taxon>
        <taxon>Liliopsida</taxon>
        <taxon>Poales</taxon>
        <taxon>Poaceae</taxon>
        <taxon>PACMAD clade</taxon>
        <taxon>Panicoideae</taxon>
        <taxon>Andropogonodae</taxon>
        <taxon>Andropogoneae</taxon>
        <taxon>Tripsacinae</taxon>
        <taxon>Zea</taxon>
    </lineage>
</organism>
<protein>
    <submittedName>
        <fullName evidence="2">Uncharacterized protein</fullName>
    </submittedName>
</protein>
<reference evidence="2" key="2">
    <citation type="submission" date="2012-06" db="EMBL/GenBank/DDBJ databases">
        <authorList>
            <person name="Yu Y."/>
            <person name="Currie J."/>
            <person name="Lomeli R."/>
            <person name="Angelova A."/>
            <person name="Collura K."/>
            <person name="Wissotski M."/>
            <person name="Campos D."/>
            <person name="Kudrna D."/>
            <person name="Golser W."/>
            <person name="Ashely E."/>
            <person name="Descour A."/>
            <person name="Fernandes J."/>
            <person name="Soderlund C."/>
            <person name="Walbot V."/>
        </authorList>
    </citation>
    <scope>NUCLEOTIDE SEQUENCE</scope>
    <source>
        <strain evidence="2">B73</strain>
    </source>
</reference>
<feature type="region of interest" description="Disordered" evidence="1">
    <location>
        <begin position="1"/>
        <end position="117"/>
    </location>
</feature>
<feature type="compositionally biased region" description="Low complexity" evidence="1">
    <location>
        <begin position="11"/>
        <end position="21"/>
    </location>
</feature>